<organism evidence="1 2">
    <name type="scientific">Nannocystis punicea</name>
    <dbReference type="NCBI Taxonomy" id="2995304"/>
    <lineage>
        <taxon>Bacteria</taxon>
        <taxon>Pseudomonadati</taxon>
        <taxon>Myxococcota</taxon>
        <taxon>Polyangia</taxon>
        <taxon>Nannocystales</taxon>
        <taxon>Nannocystaceae</taxon>
        <taxon>Nannocystis</taxon>
    </lineage>
</organism>
<name>A0ABY7GYA8_9BACT</name>
<dbReference type="InterPro" id="IPR002481">
    <property type="entry name" value="FUR"/>
</dbReference>
<keyword evidence="2" id="KW-1185">Reference proteome</keyword>
<evidence type="ECO:0000313" key="2">
    <source>
        <dbReference type="Proteomes" id="UP001164459"/>
    </source>
</evidence>
<accession>A0ABY7GYA8</accession>
<dbReference type="SUPFAM" id="SSF46785">
    <property type="entry name" value="Winged helix' DNA-binding domain"/>
    <property type="match status" value="1"/>
</dbReference>
<dbReference type="RefSeq" id="WP_269034239.1">
    <property type="nucleotide sequence ID" value="NZ_CP114040.1"/>
</dbReference>
<dbReference type="Pfam" id="PF01475">
    <property type="entry name" value="FUR"/>
    <property type="match status" value="1"/>
</dbReference>
<evidence type="ECO:0000313" key="1">
    <source>
        <dbReference type="EMBL" id="WAS91880.1"/>
    </source>
</evidence>
<protein>
    <submittedName>
        <fullName evidence="1">Transcriptional repressor</fullName>
    </submittedName>
</protein>
<dbReference type="Proteomes" id="UP001164459">
    <property type="component" value="Chromosome"/>
</dbReference>
<dbReference type="Gene3D" id="1.10.10.10">
    <property type="entry name" value="Winged helix-like DNA-binding domain superfamily/Winged helix DNA-binding domain"/>
    <property type="match status" value="1"/>
</dbReference>
<dbReference type="PANTHER" id="PTHR33202">
    <property type="entry name" value="ZINC UPTAKE REGULATION PROTEIN"/>
    <property type="match status" value="1"/>
</dbReference>
<dbReference type="InterPro" id="IPR036390">
    <property type="entry name" value="WH_DNA-bd_sf"/>
</dbReference>
<reference evidence="1" key="1">
    <citation type="submission" date="2022-11" db="EMBL/GenBank/DDBJ databases">
        <title>Minimal conservation of predation-associated metabolite biosynthetic gene clusters underscores biosynthetic potential of Myxococcota including descriptions for ten novel species: Archangium lansinium sp. nov., Myxococcus landrumus sp. nov., Nannocystis bai.</title>
        <authorList>
            <person name="Ahearne A."/>
            <person name="Stevens C."/>
            <person name="Dowd S."/>
        </authorList>
    </citation>
    <scope>NUCLEOTIDE SEQUENCE</scope>
    <source>
        <strain evidence="1">Fl3</strain>
    </source>
</reference>
<sequence length="148" mass="16556">MKKAPSKTTHLDALRDLLREAGLRSTAPRVAVLQHFQTRRRPLSHGELVEALADREFDAATLYRNLIDLESAGLVSRVNVGDNVWRFELRDQDTETQSEHPHFVCVECGEITCLAQVRVKLTPAPGSLKSVVNHVSEILLKGQCMRCA</sequence>
<dbReference type="PANTHER" id="PTHR33202:SF7">
    <property type="entry name" value="FERRIC UPTAKE REGULATION PROTEIN"/>
    <property type="match status" value="1"/>
</dbReference>
<proteinExistence type="predicted"/>
<dbReference type="InterPro" id="IPR036388">
    <property type="entry name" value="WH-like_DNA-bd_sf"/>
</dbReference>
<dbReference type="EMBL" id="CP114040">
    <property type="protein sequence ID" value="WAS91880.1"/>
    <property type="molecule type" value="Genomic_DNA"/>
</dbReference>
<gene>
    <name evidence="1" type="ORF">O0S08_37335</name>
</gene>